<feature type="domain" description="N-acetyltransferase" evidence="1">
    <location>
        <begin position="18"/>
        <end position="183"/>
    </location>
</feature>
<evidence type="ECO:0000259" key="1">
    <source>
        <dbReference type="PROSITE" id="PS51186"/>
    </source>
</evidence>
<dbReference type="PROSITE" id="PS51186">
    <property type="entry name" value="GNAT"/>
    <property type="match status" value="1"/>
</dbReference>
<dbReference type="CDD" id="cd04301">
    <property type="entry name" value="NAT_SF"/>
    <property type="match status" value="1"/>
</dbReference>
<dbReference type="InterPro" id="IPR000182">
    <property type="entry name" value="GNAT_dom"/>
</dbReference>
<protein>
    <submittedName>
        <fullName evidence="2">GNAT family protein</fullName>
    </submittedName>
</protein>
<dbReference type="Gene3D" id="3.40.630.30">
    <property type="match status" value="1"/>
</dbReference>
<dbReference type="SUPFAM" id="SSF55729">
    <property type="entry name" value="Acyl-CoA N-acyltransferases (Nat)"/>
    <property type="match status" value="1"/>
</dbReference>
<sequence length="186" mass="21561">MRNEEFFSKELVIENDLVLLRPLRPSDIDTIETISFSKELGEFGARVKTNNDLLEYFDYCLSARANKVLYPFIILKKDDGKAVGITMFGNIDFYNKRLEIGWTWVAEKFQGTGINGICKRLLLDYCFNQLPLRRVEFKVDIKNIKSQKAIEKLGAIKEGLLRNYSIQSYGESTGTYVYSILNEEWN</sequence>
<keyword evidence="3" id="KW-1185">Reference proteome</keyword>
<name>A0ABP6YDC9_9FLAO</name>
<dbReference type="RefSeq" id="WP_345007482.1">
    <property type="nucleotide sequence ID" value="NZ_BAABCY010000086.1"/>
</dbReference>
<dbReference type="Pfam" id="PF13302">
    <property type="entry name" value="Acetyltransf_3"/>
    <property type="match status" value="1"/>
</dbReference>
<comment type="caution">
    <text evidence="2">The sequence shown here is derived from an EMBL/GenBank/DDBJ whole genome shotgun (WGS) entry which is preliminary data.</text>
</comment>
<proteinExistence type="predicted"/>
<reference evidence="3" key="1">
    <citation type="journal article" date="2019" name="Int. J. Syst. Evol. Microbiol.">
        <title>The Global Catalogue of Microorganisms (GCM) 10K type strain sequencing project: providing services to taxonomists for standard genome sequencing and annotation.</title>
        <authorList>
            <consortium name="The Broad Institute Genomics Platform"/>
            <consortium name="The Broad Institute Genome Sequencing Center for Infectious Disease"/>
            <person name="Wu L."/>
            <person name="Ma J."/>
        </authorList>
    </citation>
    <scope>NUCLEOTIDE SEQUENCE [LARGE SCALE GENOMIC DNA]</scope>
    <source>
        <strain evidence="3">JCM 17111</strain>
    </source>
</reference>
<organism evidence="2 3">
    <name type="scientific">Snuella lapsa</name>
    <dbReference type="NCBI Taxonomy" id="870481"/>
    <lineage>
        <taxon>Bacteria</taxon>
        <taxon>Pseudomonadati</taxon>
        <taxon>Bacteroidota</taxon>
        <taxon>Flavobacteriia</taxon>
        <taxon>Flavobacteriales</taxon>
        <taxon>Flavobacteriaceae</taxon>
        <taxon>Snuella</taxon>
    </lineage>
</organism>
<dbReference type="PANTHER" id="PTHR43610:SF1">
    <property type="entry name" value="N-ACETYLTRANSFERASE DOMAIN-CONTAINING PROTEIN"/>
    <property type="match status" value="1"/>
</dbReference>
<evidence type="ECO:0000313" key="3">
    <source>
        <dbReference type="Proteomes" id="UP001500954"/>
    </source>
</evidence>
<dbReference type="Proteomes" id="UP001500954">
    <property type="component" value="Unassembled WGS sequence"/>
</dbReference>
<gene>
    <name evidence="2" type="ORF">GCM10022395_32590</name>
</gene>
<dbReference type="EMBL" id="BAABCY010000086">
    <property type="protein sequence ID" value="GAA3581527.1"/>
    <property type="molecule type" value="Genomic_DNA"/>
</dbReference>
<dbReference type="InterPro" id="IPR016181">
    <property type="entry name" value="Acyl_CoA_acyltransferase"/>
</dbReference>
<dbReference type="PANTHER" id="PTHR43610">
    <property type="entry name" value="BLL6696 PROTEIN"/>
    <property type="match status" value="1"/>
</dbReference>
<evidence type="ECO:0000313" key="2">
    <source>
        <dbReference type="EMBL" id="GAA3581527.1"/>
    </source>
</evidence>
<accession>A0ABP6YDC9</accession>